<dbReference type="Proteomes" id="UP000719766">
    <property type="component" value="Unassembled WGS sequence"/>
</dbReference>
<dbReference type="GeneID" id="64595871"/>
<dbReference type="EMBL" id="JABBWE010000008">
    <property type="protein sequence ID" value="KAG1800991.1"/>
    <property type="molecule type" value="Genomic_DNA"/>
</dbReference>
<reference evidence="2" key="1">
    <citation type="journal article" date="2020" name="New Phytol.">
        <title>Comparative genomics reveals dynamic genome evolution in host specialist ectomycorrhizal fungi.</title>
        <authorList>
            <person name="Lofgren L.A."/>
            <person name="Nguyen N.H."/>
            <person name="Vilgalys R."/>
            <person name="Ruytinx J."/>
            <person name="Liao H.L."/>
            <person name="Branco S."/>
            <person name="Kuo A."/>
            <person name="LaButti K."/>
            <person name="Lipzen A."/>
            <person name="Andreopoulos W."/>
            <person name="Pangilinan J."/>
            <person name="Riley R."/>
            <person name="Hundley H."/>
            <person name="Na H."/>
            <person name="Barry K."/>
            <person name="Grigoriev I.V."/>
            <person name="Stajich J.E."/>
            <person name="Kennedy P.G."/>
        </authorList>
    </citation>
    <scope>NUCLEOTIDE SEQUENCE</scope>
    <source>
        <strain evidence="2">S12</strain>
    </source>
</reference>
<keyword evidence="3" id="KW-1185">Reference proteome</keyword>
<protein>
    <submittedName>
        <fullName evidence="2">Uncharacterized protein</fullName>
    </submittedName>
</protein>
<dbReference type="AlphaFoldDB" id="A0A9P7DR19"/>
<comment type="caution">
    <text evidence="2">The sequence shown here is derived from an EMBL/GenBank/DDBJ whole genome shotgun (WGS) entry which is preliminary data.</text>
</comment>
<feature type="signal peptide" evidence="1">
    <location>
        <begin position="1"/>
        <end position="15"/>
    </location>
</feature>
<evidence type="ECO:0000313" key="3">
    <source>
        <dbReference type="Proteomes" id="UP000719766"/>
    </source>
</evidence>
<proteinExistence type="predicted"/>
<sequence length="86" mass="9785">MSSLWTLIVIDVLHPLPLMHFEPSSMYDTNTKCPAIFVCNVYILPIHFSEAENLPLQLEKTVYKILAPRSCQTCTKIHLPVKSDQA</sequence>
<gene>
    <name evidence="2" type="ORF">HD556DRAFT_1341229</name>
</gene>
<feature type="chain" id="PRO_5040306518" evidence="1">
    <location>
        <begin position="16"/>
        <end position="86"/>
    </location>
</feature>
<evidence type="ECO:0000313" key="2">
    <source>
        <dbReference type="EMBL" id="KAG1800991.1"/>
    </source>
</evidence>
<evidence type="ECO:0000256" key="1">
    <source>
        <dbReference type="SAM" id="SignalP"/>
    </source>
</evidence>
<keyword evidence="1" id="KW-0732">Signal</keyword>
<dbReference type="RefSeq" id="XP_041164733.1">
    <property type="nucleotide sequence ID" value="XM_041302107.1"/>
</dbReference>
<accession>A0A9P7DR19</accession>
<name>A0A9P7DR19_9AGAM</name>
<organism evidence="2 3">
    <name type="scientific">Suillus plorans</name>
    <dbReference type="NCBI Taxonomy" id="116603"/>
    <lineage>
        <taxon>Eukaryota</taxon>
        <taxon>Fungi</taxon>
        <taxon>Dikarya</taxon>
        <taxon>Basidiomycota</taxon>
        <taxon>Agaricomycotina</taxon>
        <taxon>Agaricomycetes</taxon>
        <taxon>Agaricomycetidae</taxon>
        <taxon>Boletales</taxon>
        <taxon>Suillineae</taxon>
        <taxon>Suillaceae</taxon>
        <taxon>Suillus</taxon>
    </lineage>
</organism>